<keyword evidence="1" id="KW-1015">Disulfide bond</keyword>
<protein>
    <recommendedName>
        <fullName evidence="3">P-type domain-containing protein</fullName>
    </recommendedName>
</protein>
<evidence type="ECO:0000259" key="3">
    <source>
        <dbReference type="PROSITE" id="PS51448"/>
    </source>
</evidence>
<organism evidence="4 5">
    <name type="scientific">Rotaria sordida</name>
    <dbReference type="NCBI Taxonomy" id="392033"/>
    <lineage>
        <taxon>Eukaryota</taxon>
        <taxon>Metazoa</taxon>
        <taxon>Spiralia</taxon>
        <taxon>Gnathifera</taxon>
        <taxon>Rotifera</taxon>
        <taxon>Eurotatoria</taxon>
        <taxon>Bdelloidea</taxon>
        <taxon>Philodinida</taxon>
        <taxon>Philodinidae</taxon>
        <taxon>Rotaria</taxon>
    </lineage>
</organism>
<evidence type="ECO:0000313" key="5">
    <source>
        <dbReference type="Proteomes" id="UP000663864"/>
    </source>
</evidence>
<reference evidence="4" key="1">
    <citation type="submission" date="2021-02" db="EMBL/GenBank/DDBJ databases">
        <authorList>
            <person name="Nowell W R."/>
        </authorList>
    </citation>
    <scope>NUCLEOTIDE SEQUENCE</scope>
</reference>
<comment type="caution">
    <text evidence="4">The sequence shown here is derived from an EMBL/GenBank/DDBJ whole genome shotgun (WGS) entry which is preliminary data.</text>
</comment>
<accession>A0A815BKX9</accession>
<dbReference type="EMBL" id="CAJNOT010001981">
    <property type="protein sequence ID" value="CAF1271064.1"/>
    <property type="molecule type" value="Genomic_DNA"/>
</dbReference>
<evidence type="ECO:0000256" key="2">
    <source>
        <dbReference type="PROSITE-ProRule" id="PRU00779"/>
    </source>
</evidence>
<evidence type="ECO:0000256" key="1">
    <source>
        <dbReference type="ARBA" id="ARBA00023157"/>
    </source>
</evidence>
<dbReference type="InterPro" id="IPR044913">
    <property type="entry name" value="P_trefoil_dom_sf"/>
</dbReference>
<dbReference type="Pfam" id="PF00088">
    <property type="entry name" value="Trefoil"/>
    <property type="match status" value="1"/>
</dbReference>
<dbReference type="PROSITE" id="PS51448">
    <property type="entry name" value="P_TREFOIL_2"/>
    <property type="match status" value="1"/>
</dbReference>
<dbReference type="InterPro" id="IPR000519">
    <property type="entry name" value="P_trefoil_dom"/>
</dbReference>
<dbReference type="CDD" id="cd00111">
    <property type="entry name" value="Trefoil"/>
    <property type="match status" value="1"/>
</dbReference>
<dbReference type="AlphaFoldDB" id="A0A815BKX9"/>
<feature type="domain" description="P-type" evidence="3">
    <location>
        <begin position="205"/>
        <end position="265"/>
    </location>
</feature>
<gene>
    <name evidence="4" type="ORF">ZHD862_LOCUS26417</name>
</gene>
<comment type="caution">
    <text evidence="2">Lacks conserved residue(s) required for the propagation of feature annotation.</text>
</comment>
<dbReference type="Proteomes" id="UP000663864">
    <property type="component" value="Unassembled WGS sequence"/>
</dbReference>
<dbReference type="Gene3D" id="4.10.110.10">
    <property type="entry name" value="Spasmolytic Protein, domain 1"/>
    <property type="match status" value="1"/>
</dbReference>
<evidence type="ECO:0000313" key="4">
    <source>
        <dbReference type="EMBL" id="CAF1271064.1"/>
    </source>
</evidence>
<sequence>MLILHSIPSGQPYLLFNELHEDENILDVLKLFNYLGVNLFPTPFFKGENLVSSDPMDNINELLGHVEYHRVKNLSEIRSTAAEFIIALSKKKYDLYDFNTVERIFALLMIIFSNADIFSSRFRHHTLTVVKECCLYLFPKKQQLQLPTTQQIAQNKTIDSWMYLYDNEQSVPENFENAFAWRGDYKSIQVNHTNVLCCVTYTCTQQCEQSVDLARFDYHPDDDASQERCEVRKCCWRLPTQRTNFTKKHRTNFQDIGVPFCYYPSDFLTYSIVSNETTAFGQRIRIVISQTTFMPNDILDLTVDLIYETQ</sequence>
<proteinExistence type="predicted"/>
<name>A0A815BKX9_9BILA</name>